<gene>
    <name evidence="3" type="ORF">CANCADRAFT_28813</name>
</gene>
<evidence type="ECO:0000313" key="4">
    <source>
        <dbReference type="Proteomes" id="UP000095023"/>
    </source>
</evidence>
<dbReference type="OrthoDB" id="10253878at2759"/>
<organism evidence="3 4">
    <name type="scientific">Tortispora caseinolytica NRRL Y-17796</name>
    <dbReference type="NCBI Taxonomy" id="767744"/>
    <lineage>
        <taxon>Eukaryota</taxon>
        <taxon>Fungi</taxon>
        <taxon>Dikarya</taxon>
        <taxon>Ascomycota</taxon>
        <taxon>Saccharomycotina</taxon>
        <taxon>Trigonopsidomycetes</taxon>
        <taxon>Trigonopsidales</taxon>
        <taxon>Trigonopsidaceae</taxon>
        <taxon>Tortispora</taxon>
    </lineage>
</organism>
<dbReference type="GO" id="GO:0034551">
    <property type="term" value="P:mitochondrial respiratory chain complex III assembly"/>
    <property type="evidence" value="ECO:0007669"/>
    <property type="project" value="TreeGrafter"/>
</dbReference>
<dbReference type="Pfam" id="PF03981">
    <property type="entry name" value="Ubiq_cyt_C_chap"/>
    <property type="match status" value="1"/>
</dbReference>
<feature type="domain" description="Ubiquinol-cytochrome c chaperone" evidence="2">
    <location>
        <begin position="39"/>
        <end position="181"/>
    </location>
</feature>
<evidence type="ECO:0000256" key="1">
    <source>
        <dbReference type="ARBA" id="ARBA00006407"/>
    </source>
</evidence>
<name>A0A1E4TCB6_9ASCO</name>
<keyword evidence="4" id="KW-1185">Reference proteome</keyword>
<dbReference type="EMBL" id="KV453843">
    <property type="protein sequence ID" value="ODV89405.1"/>
    <property type="molecule type" value="Genomic_DNA"/>
</dbReference>
<proteinExistence type="inferred from homology"/>
<sequence>MTEIKAAPTGVKYYELCAAQGEFLRSEKLSETAQFYYKSMGLPMTFQQWMQISALHIWMIYVRMRALNPDLAKLYQQALVDIFNDDIEQRIYSDLKIKSSSRITRYQKDFALQLRGGMLAYDEGLIFGDAVMAQSLWRNLFLGKPDVEVRHLAVMTRYVRTQLYLLDQMTDDQLIRGKATFIRPWVEYRPVNK</sequence>
<dbReference type="PANTHER" id="PTHR12184:SF1">
    <property type="entry name" value="UBIQUINOL-CYTOCHROME-C REDUCTASE COMPLEX ASSEMBLY FACTOR 1"/>
    <property type="match status" value="1"/>
</dbReference>
<reference evidence="4" key="1">
    <citation type="submission" date="2016-02" db="EMBL/GenBank/DDBJ databases">
        <title>Comparative genomics of biotechnologically important yeasts.</title>
        <authorList>
            <consortium name="DOE Joint Genome Institute"/>
            <person name="Riley R."/>
            <person name="Haridas S."/>
            <person name="Wolfe K.H."/>
            <person name="Lopes M.R."/>
            <person name="Hittinger C.T."/>
            <person name="Goker M."/>
            <person name="Salamov A."/>
            <person name="Wisecaver J."/>
            <person name="Long T.M."/>
            <person name="Aerts A.L."/>
            <person name="Barry K."/>
            <person name="Choi C."/>
            <person name="Clum A."/>
            <person name="Coughlan A.Y."/>
            <person name="Deshpande S."/>
            <person name="Douglass A.P."/>
            <person name="Hanson S.J."/>
            <person name="Klenk H.-P."/>
            <person name="Labutti K."/>
            <person name="Lapidus A."/>
            <person name="Lindquist E."/>
            <person name="Lipzen A."/>
            <person name="Meier-Kolthoff J.P."/>
            <person name="Ohm R.A."/>
            <person name="Otillar R.P."/>
            <person name="Pangilinan J."/>
            <person name="Peng Y."/>
            <person name="Rokas A."/>
            <person name="Rosa C.A."/>
            <person name="Scheuner C."/>
            <person name="Sibirny A.A."/>
            <person name="Slot J.C."/>
            <person name="Stielow J.B."/>
            <person name="Sun H."/>
            <person name="Kurtzman C.P."/>
            <person name="Blackwell M."/>
            <person name="Jeffries T.W."/>
            <person name="Grigoriev I.V."/>
        </authorList>
    </citation>
    <scope>NUCLEOTIDE SEQUENCE [LARGE SCALE GENOMIC DNA]</scope>
    <source>
        <strain evidence="4">NRRL Y-17796</strain>
    </source>
</reference>
<dbReference type="AlphaFoldDB" id="A0A1E4TCB6"/>
<dbReference type="GO" id="GO:0005739">
    <property type="term" value="C:mitochondrion"/>
    <property type="evidence" value="ECO:0007669"/>
    <property type="project" value="TreeGrafter"/>
</dbReference>
<protein>
    <recommendedName>
        <fullName evidence="2">Ubiquinol-cytochrome c chaperone domain-containing protein</fullName>
    </recommendedName>
</protein>
<comment type="similarity">
    <text evidence="1">Belongs to the CBP3 family.</text>
</comment>
<evidence type="ECO:0000313" key="3">
    <source>
        <dbReference type="EMBL" id="ODV89405.1"/>
    </source>
</evidence>
<dbReference type="InterPro" id="IPR021150">
    <property type="entry name" value="Ubiq_cyt_c_chap"/>
</dbReference>
<dbReference type="PANTHER" id="PTHR12184">
    <property type="entry name" value="UBIQUINOL-CYTOCHROME C REDUCTASE COMPLEX ASSEMBLY FACTOR 1 FAMILY MEMBER"/>
    <property type="match status" value="1"/>
</dbReference>
<dbReference type="InterPro" id="IPR007129">
    <property type="entry name" value="Ubiqinol_cyt_c_chaperone_CPB3"/>
</dbReference>
<accession>A0A1E4TCB6</accession>
<evidence type="ECO:0000259" key="2">
    <source>
        <dbReference type="Pfam" id="PF03981"/>
    </source>
</evidence>
<dbReference type="Proteomes" id="UP000095023">
    <property type="component" value="Unassembled WGS sequence"/>
</dbReference>